<dbReference type="PANTHER" id="PTHR43155:SF2">
    <property type="entry name" value="CYCLIC DI-GMP PHOSPHODIESTERASE PA4108"/>
    <property type="match status" value="1"/>
</dbReference>
<dbReference type="Pfam" id="PF13487">
    <property type="entry name" value="HD_5"/>
    <property type="match status" value="1"/>
</dbReference>
<dbReference type="Pfam" id="PF01590">
    <property type="entry name" value="GAF"/>
    <property type="match status" value="1"/>
</dbReference>
<keyword evidence="3" id="KW-1185">Reference proteome</keyword>
<dbReference type="RefSeq" id="WP_277443633.1">
    <property type="nucleotide sequence ID" value="NZ_JAKOAV010000012.1"/>
</dbReference>
<proteinExistence type="predicted"/>
<dbReference type="InterPro" id="IPR029016">
    <property type="entry name" value="GAF-like_dom_sf"/>
</dbReference>
<evidence type="ECO:0000259" key="1">
    <source>
        <dbReference type="PROSITE" id="PS51832"/>
    </source>
</evidence>
<sequence length="513" mass="57857">MQNSQTGGEDYIFNQVETLLNVGIALTAEKDHNRLLEMIVTEARNITNSDAGTLYLRQNDQLVFKIVQTQSQNVFLGGSGEEVKLPPVALVESNVSAYVALTGKTVNIADVYFAEGFDFSGPRNYDRITGYRTKSMLVVPLENHEGEIIGVLQLINSLESDNHTVRVFPEHYQKVIESLASQAAIALTNAQLLRDIEDLFNSFVQVMATAIDARTPYNANHTRRVAMLARATAEAINDVKEGPLAQEHFNPERLEQLTMAGWLHDIGKVTTPLSVMNKATRLEGRMDIVLQRMDYISQSEKMNSLARQVELLKNGMKEEAEQESRLSGQRLVKIKEIKDLIIKCDNPATFIDDQLLDQLQEAAGYVYLDPEGVERPYISSEELENLSIRKGTLTNGEREIMEQHVVITGKMLEKITFIKKLKDVPLFASMHHEFLDGNGYPNKLRGETIPLEGRILSLVDIYDALTAGDRPYKKAIPWEGALRILGFMVKEGKLDNELYDVFKEHRVWEKVCD</sequence>
<dbReference type="EMBL" id="JAKOAV010000012">
    <property type="protein sequence ID" value="MDF9408328.1"/>
    <property type="molecule type" value="Genomic_DNA"/>
</dbReference>
<gene>
    <name evidence="2" type="ORF">L7E55_08155</name>
</gene>
<accession>A0A9X4H3Y1</accession>
<dbReference type="CDD" id="cd00077">
    <property type="entry name" value="HDc"/>
    <property type="match status" value="1"/>
</dbReference>
<dbReference type="Pfam" id="PF01966">
    <property type="entry name" value="HD"/>
    <property type="match status" value="1"/>
</dbReference>
<evidence type="ECO:0000313" key="2">
    <source>
        <dbReference type="EMBL" id="MDF9408328.1"/>
    </source>
</evidence>
<dbReference type="SMART" id="SM00065">
    <property type="entry name" value="GAF"/>
    <property type="match status" value="1"/>
</dbReference>
<dbReference type="InterPro" id="IPR037522">
    <property type="entry name" value="HD_GYP_dom"/>
</dbReference>
<dbReference type="PROSITE" id="PS51832">
    <property type="entry name" value="HD_GYP"/>
    <property type="match status" value="1"/>
</dbReference>
<dbReference type="InterPro" id="IPR003018">
    <property type="entry name" value="GAF"/>
</dbReference>
<organism evidence="2 3">
    <name type="scientific">Pelotomaculum isophthalicicum JI</name>
    <dbReference type="NCBI Taxonomy" id="947010"/>
    <lineage>
        <taxon>Bacteria</taxon>
        <taxon>Bacillati</taxon>
        <taxon>Bacillota</taxon>
        <taxon>Clostridia</taxon>
        <taxon>Eubacteriales</taxon>
        <taxon>Desulfotomaculaceae</taxon>
        <taxon>Pelotomaculum</taxon>
    </lineage>
</organism>
<reference evidence="2" key="1">
    <citation type="submission" date="2022-02" db="EMBL/GenBank/DDBJ databases">
        <authorList>
            <person name="Leng L."/>
        </authorList>
    </citation>
    <scope>NUCLEOTIDE SEQUENCE</scope>
    <source>
        <strain evidence="2">JI</strain>
    </source>
</reference>
<dbReference type="AlphaFoldDB" id="A0A9X4H3Y1"/>
<feature type="domain" description="HD-GYP" evidence="1">
    <location>
        <begin position="305"/>
        <end position="513"/>
    </location>
</feature>
<protein>
    <submittedName>
        <fullName evidence="2">GAF domain-containing protein</fullName>
    </submittedName>
</protein>
<dbReference type="Gene3D" id="3.30.450.40">
    <property type="match status" value="1"/>
</dbReference>
<dbReference type="Gene3D" id="1.10.3210.10">
    <property type="entry name" value="Hypothetical protein af1432"/>
    <property type="match status" value="2"/>
</dbReference>
<name>A0A9X4H3Y1_9FIRM</name>
<dbReference type="InterPro" id="IPR003607">
    <property type="entry name" value="HD/PDEase_dom"/>
</dbReference>
<dbReference type="SMART" id="SM00471">
    <property type="entry name" value="HDc"/>
    <property type="match status" value="1"/>
</dbReference>
<dbReference type="SUPFAM" id="SSF109604">
    <property type="entry name" value="HD-domain/PDEase-like"/>
    <property type="match status" value="2"/>
</dbReference>
<evidence type="ECO:0000313" key="3">
    <source>
        <dbReference type="Proteomes" id="UP001154312"/>
    </source>
</evidence>
<comment type="caution">
    <text evidence="2">The sequence shown here is derived from an EMBL/GenBank/DDBJ whole genome shotgun (WGS) entry which is preliminary data.</text>
</comment>
<dbReference type="Proteomes" id="UP001154312">
    <property type="component" value="Unassembled WGS sequence"/>
</dbReference>
<dbReference type="PANTHER" id="PTHR43155">
    <property type="entry name" value="CYCLIC DI-GMP PHOSPHODIESTERASE PA4108-RELATED"/>
    <property type="match status" value="1"/>
</dbReference>
<dbReference type="InterPro" id="IPR006674">
    <property type="entry name" value="HD_domain"/>
</dbReference>
<dbReference type="SUPFAM" id="SSF55781">
    <property type="entry name" value="GAF domain-like"/>
    <property type="match status" value="1"/>
</dbReference>